<proteinExistence type="evidence at transcript level"/>
<sequence length="73" mass="8273">MAIQPAQYIVGSSQWLLTGLSAEVAWRLPSFYPHRFCGIRDGQLSIPSPSNLRSFFFLGKYFLRKSCLAFSIV</sequence>
<evidence type="ECO:0000313" key="1">
    <source>
        <dbReference type="EMBL" id="ACF86777.1"/>
    </source>
</evidence>
<protein>
    <submittedName>
        <fullName evidence="1">Uncharacterized protein</fullName>
    </submittedName>
</protein>
<organism evidence="1">
    <name type="scientific">Zea mays</name>
    <name type="common">Maize</name>
    <dbReference type="NCBI Taxonomy" id="4577"/>
    <lineage>
        <taxon>Eukaryota</taxon>
        <taxon>Viridiplantae</taxon>
        <taxon>Streptophyta</taxon>
        <taxon>Embryophyta</taxon>
        <taxon>Tracheophyta</taxon>
        <taxon>Spermatophyta</taxon>
        <taxon>Magnoliopsida</taxon>
        <taxon>Liliopsida</taxon>
        <taxon>Poales</taxon>
        <taxon>Poaceae</taxon>
        <taxon>PACMAD clade</taxon>
        <taxon>Panicoideae</taxon>
        <taxon>Andropogonodae</taxon>
        <taxon>Andropogoneae</taxon>
        <taxon>Tripsacinae</taxon>
        <taxon>Zea</taxon>
    </lineage>
</organism>
<dbReference type="AlphaFoldDB" id="B4FXD4"/>
<name>B4FXD4_MAIZE</name>
<dbReference type="EMBL" id="BT041772">
    <property type="protein sequence ID" value="ACF86777.1"/>
    <property type="molecule type" value="mRNA"/>
</dbReference>
<accession>B4FXD4</accession>
<reference evidence="1" key="1">
    <citation type="journal article" date="2009" name="PLoS Genet.">
        <title>Sequencing, mapping, and analysis of 27,455 maize full-length cDNAs.</title>
        <authorList>
            <person name="Soderlund C."/>
            <person name="Descour A."/>
            <person name="Kudrna D."/>
            <person name="Bomhoff M."/>
            <person name="Boyd L."/>
            <person name="Currie J."/>
            <person name="Angelova A."/>
            <person name="Collura K."/>
            <person name="Wissotski M."/>
            <person name="Ashley E."/>
            <person name="Morrow D."/>
            <person name="Fernandes J."/>
            <person name="Walbot V."/>
            <person name="Yu Y."/>
        </authorList>
    </citation>
    <scope>NUCLEOTIDE SEQUENCE</scope>
    <source>
        <strain evidence="1">B73</strain>
    </source>
</reference>